<comment type="caution">
    <text evidence="2">The sequence shown here is derived from an EMBL/GenBank/DDBJ whole genome shotgun (WGS) entry which is preliminary data.</text>
</comment>
<evidence type="ECO:0000313" key="3">
    <source>
        <dbReference type="Proteomes" id="UP000569329"/>
    </source>
</evidence>
<feature type="region of interest" description="Disordered" evidence="1">
    <location>
        <begin position="84"/>
        <end position="111"/>
    </location>
</feature>
<dbReference type="Proteomes" id="UP000569329">
    <property type="component" value="Unassembled WGS sequence"/>
</dbReference>
<evidence type="ECO:0000313" key="2">
    <source>
        <dbReference type="EMBL" id="MBA8824658.1"/>
    </source>
</evidence>
<proteinExistence type="predicted"/>
<dbReference type="RefSeq" id="WP_235987155.1">
    <property type="nucleotide sequence ID" value="NZ_JACGWZ010000002.1"/>
</dbReference>
<accession>A0A839E109</accession>
<organism evidence="2 3">
    <name type="scientific">Halosaccharopolyspora lacisalsi</name>
    <dbReference type="NCBI Taxonomy" id="1000566"/>
    <lineage>
        <taxon>Bacteria</taxon>
        <taxon>Bacillati</taxon>
        <taxon>Actinomycetota</taxon>
        <taxon>Actinomycetes</taxon>
        <taxon>Pseudonocardiales</taxon>
        <taxon>Pseudonocardiaceae</taxon>
        <taxon>Halosaccharopolyspora</taxon>
    </lineage>
</organism>
<keyword evidence="3" id="KW-1185">Reference proteome</keyword>
<evidence type="ECO:0000256" key="1">
    <source>
        <dbReference type="SAM" id="MobiDB-lite"/>
    </source>
</evidence>
<name>A0A839E109_9PSEU</name>
<protein>
    <submittedName>
        <fullName evidence="2">Uncharacterized protein</fullName>
    </submittedName>
</protein>
<dbReference type="EMBL" id="JACGWZ010000002">
    <property type="protein sequence ID" value="MBA8824658.1"/>
    <property type="molecule type" value="Genomic_DNA"/>
</dbReference>
<dbReference type="AlphaFoldDB" id="A0A839E109"/>
<sequence>MSVQTTVHTDHFDPERWRHLCAIAAQLAEREARHALVVRHAVRWLDQTGGGLRDGEIVVTWTVSDAELIRHQFRDRLPRDRVFPAAPRVRHDTATGRTEIPPPRGHGRPES</sequence>
<reference evidence="2 3" key="1">
    <citation type="submission" date="2020-07" db="EMBL/GenBank/DDBJ databases">
        <title>Sequencing the genomes of 1000 actinobacteria strains.</title>
        <authorList>
            <person name="Klenk H.-P."/>
        </authorList>
    </citation>
    <scope>NUCLEOTIDE SEQUENCE [LARGE SCALE GENOMIC DNA]</scope>
    <source>
        <strain evidence="2 3">DSM 45975</strain>
    </source>
</reference>
<gene>
    <name evidence="2" type="ORF">FHX42_002005</name>
</gene>